<dbReference type="AlphaFoldDB" id="A0A243CVT7"/>
<reference evidence="1 2" key="1">
    <citation type="submission" date="2016-10" db="EMBL/GenBank/DDBJ databases">
        <title>Comparative genomics of Bacillus thuringiensis reveals a path to pathogens against multiple invertebrate hosts.</title>
        <authorList>
            <person name="Zheng J."/>
            <person name="Gao Q."/>
            <person name="Liu H."/>
            <person name="Peng D."/>
            <person name="Ruan L."/>
            <person name="Sun M."/>
        </authorList>
    </citation>
    <scope>NUCLEOTIDE SEQUENCE [LARGE SCALE GENOMIC DNA]</scope>
    <source>
        <strain evidence="1">BGSC 4CE1</strain>
    </source>
</reference>
<accession>A0A243CVT7</accession>
<dbReference type="RefSeq" id="WP_000234215.1">
    <property type="nucleotide sequence ID" value="NZ_NFDQ01000057.1"/>
</dbReference>
<name>A0A243CVT7_BACTU</name>
<evidence type="ECO:0000313" key="2">
    <source>
        <dbReference type="Proteomes" id="UP000194911"/>
    </source>
</evidence>
<organism evidence="1 2">
    <name type="scientific">Bacillus thuringiensis serovar vazensis</name>
    <dbReference type="NCBI Taxonomy" id="180867"/>
    <lineage>
        <taxon>Bacteria</taxon>
        <taxon>Bacillati</taxon>
        <taxon>Bacillota</taxon>
        <taxon>Bacilli</taxon>
        <taxon>Bacillales</taxon>
        <taxon>Bacillaceae</taxon>
        <taxon>Bacillus</taxon>
        <taxon>Bacillus cereus group</taxon>
    </lineage>
</organism>
<sequence length="105" mass="12305">MVIEMYILNEREIKKEITKTLQEPFNSIFINQIVSKEQKFQALLWVYITAFKNECLTDEYLNAFYSILTQEYGLLTDDNVQVLSMAVILMQESHAFEQIGMSLVI</sequence>
<dbReference type="Proteomes" id="UP000194911">
    <property type="component" value="Unassembled WGS sequence"/>
</dbReference>
<protein>
    <submittedName>
        <fullName evidence="1">Uncharacterized protein</fullName>
    </submittedName>
</protein>
<dbReference type="EMBL" id="NFDQ01000057">
    <property type="protein sequence ID" value="OTY75207.1"/>
    <property type="molecule type" value="Genomic_DNA"/>
</dbReference>
<comment type="caution">
    <text evidence="1">The sequence shown here is derived from an EMBL/GenBank/DDBJ whole genome shotgun (WGS) entry which is preliminary data.</text>
</comment>
<evidence type="ECO:0000313" key="1">
    <source>
        <dbReference type="EMBL" id="OTY75207.1"/>
    </source>
</evidence>
<gene>
    <name evidence="1" type="ORF">BK749_14370</name>
</gene>
<proteinExistence type="predicted"/>